<keyword evidence="1" id="KW-1133">Transmembrane helix</keyword>
<gene>
    <name evidence="2" type="ordered locus">BBR47_01540</name>
</gene>
<dbReference type="STRING" id="358681.BBR47_01540"/>
<keyword evidence="1" id="KW-0472">Membrane</keyword>
<proteinExistence type="predicted"/>
<evidence type="ECO:0000313" key="3">
    <source>
        <dbReference type="Proteomes" id="UP000001877"/>
    </source>
</evidence>
<dbReference type="AlphaFoldDB" id="C0ZIB3"/>
<sequence length="48" mass="5603">MMLHIHVLLIISIMVGSLCAVLWNLQPEEQLKQTQQERVYRAATVIFH</sequence>
<evidence type="ECO:0000256" key="1">
    <source>
        <dbReference type="SAM" id="Phobius"/>
    </source>
</evidence>
<evidence type="ECO:0000313" key="2">
    <source>
        <dbReference type="EMBL" id="BAH41131.1"/>
    </source>
</evidence>
<dbReference type="EMBL" id="AP008955">
    <property type="protein sequence ID" value="BAH41131.1"/>
    <property type="molecule type" value="Genomic_DNA"/>
</dbReference>
<accession>C0ZIB3</accession>
<name>C0ZIB3_BREBN</name>
<feature type="transmembrane region" description="Helical" evidence="1">
    <location>
        <begin position="6"/>
        <end position="25"/>
    </location>
</feature>
<keyword evidence="3" id="KW-1185">Reference proteome</keyword>
<reference evidence="2 3" key="1">
    <citation type="submission" date="2005-03" db="EMBL/GenBank/DDBJ databases">
        <title>Brevibacillus brevis strain 47, complete genome.</title>
        <authorList>
            <person name="Hosoyama A."/>
            <person name="Yamada R."/>
            <person name="Hongo Y."/>
            <person name="Terui Y."/>
            <person name="Ankai A."/>
            <person name="Masuyama W."/>
            <person name="Sekiguchi M."/>
            <person name="Takeda T."/>
            <person name="Asano K."/>
            <person name="Ohji S."/>
            <person name="Ichikawa N."/>
            <person name="Narita S."/>
            <person name="Aoki N."/>
            <person name="Miura H."/>
            <person name="Matsushita S."/>
            <person name="Sekigawa T."/>
            <person name="Yamagata H."/>
            <person name="Yoshikawa H."/>
            <person name="Udaka S."/>
            <person name="Tanikawa S."/>
            <person name="Fujita N."/>
        </authorList>
    </citation>
    <scope>NUCLEOTIDE SEQUENCE [LARGE SCALE GENOMIC DNA]</scope>
    <source>
        <strain evidence="3">47 / JCM 6285 / NBRC 100599</strain>
    </source>
</reference>
<protein>
    <submittedName>
        <fullName evidence="2">Uncharacterized protein</fullName>
    </submittedName>
</protein>
<dbReference type="Proteomes" id="UP000001877">
    <property type="component" value="Chromosome"/>
</dbReference>
<organism evidence="2 3">
    <name type="scientific">Brevibacillus brevis (strain 47 / JCM 6285 / NBRC 100599)</name>
    <dbReference type="NCBI Taxonomy" id="358681"/>
    <lineage>
        <taxon>Bacteria</taxon>
        <taxon>Bacillati</taxon>
        <taxon>Bacillota</taxon>
        <taxon>Bacilli</taxon>
        <taxon>Bacillales</taxon>
        <taxon>Paenibacillaceae</taxon>
        <taxon>Brevibacillus</taxon>
    </lineage>
</organism>
<dbReference type="KEGG" id="bbe:BBR47_01540"/>
<dbReference type="HOGENOM" id="CLU_3165387_0_0_9"/>
<keyword evidence="1" id="KW-0812">Transmembrane</keyword>